<evidence type="ECO:0000256" key="1">
    <source>
        <dbReference type="SAM" id="SignalP"/>
    </source>
</evidence>
<keyword evidence="1" id="KW-0732">Signal</keyword>
<gene>
    <name evidence="3" type="ORF">DI555_00175</name>
</gene>
<evidence type="ECO:0000313" key="4">
    <source>
        <dbReference type="Proteomes" id="UP000249082"/>
    </source>
</evidence>
<dbReference type="AlphaFoldDB" id="A0A2W5NZP8"/>
<dbReference type="Pfam" id="PF16387">
    <property type="entry name" value="DUF4996"/>
    <property type="match status" value="1"/>
</dbReference>
<protein>
    <submittedName>
        <fullName evidence="3">Glycerophosphodiester phosphodiesterase</fullName>
    </submittedName>
</protein>
<dbReference type="PROSITE" id="PS51704">
    <property type="entry name" value="GP_PDE"/>
    <property type="match status" value="1"/>
</dbReference>
<organism evidence="3 4">
    <name type="scientific">Novosphingobium pentaromativorans</name>
    <dbReference type="NCBI Taxonomy" id="205844"/>
    <lineage>
        <taxon>Bacteria</taxon>
        <taxon>Pseudomonadati</taxon>
        <taxon>Pseudomonadota</taxon>
        <taxon>Alphaproteobacteria</taxon>
        <taxon>Sphingomonadales</taxon>
        <taxon>Sphingomonadaceae</taxon>
        <taxon>Novosphingobium</taxon>
    </lineage>
</organism>
<dbReference type="GO" id="GO:0008889">
    <property type="term" value="F:glycerophosphodiester phosphodiesterase activity"/>
    <property type="evidence" value="ECO:0007669"/>
    <property type="project" value="TreeGrafter"/>
</dbReference>
<dbReference type="InterPro" id="IPR030395">
    <property type="entry name" value="GP_PDE_dom"/>
</dbReference>
<dbReference type="PANTHER" id="PTHR46320">
    <property type="entry name" value="GLYCEROPHOSPHODIESTER PHOSPHODIESTERASE 1"/>
    <property type="match status" value="1"/>
</dbReference>
<accession>A0A2W5NZP8</accession>
<dbReference type="GO" id="GO:0006580">
    <property type="term" value="P:ethanolamine metabolic process"/>
    <property type="evidence" value="ECO:0007669"/>
    <property type="project" value="TreeGrafter"/>
</dbReference>
<name>A0A2W5NZP8_9SPHN</name>
<dbReference type="SUPFAM" id="SSF51695">
    <property type="entry name" value="PLC-like phosphodiesterases"/>
    <property type="match status" value="1"/>
</dbReference>
<dbReference type="GO" id="GO:0070291">
    <property type="term" value="P:N-acylethanolamine metabolic process"/>
    <property type="evidence" value="ECO:0007669"/>
    <property type="project" value="TreeGrafter"/>
</dbReference>
<sequence>MKIMPIAVAALALASSTAALAASRPDETIAEIRKPRGRLIVVAHRGCHEAAPRHGLPAAAENSVHALEHCVTMGADMMETDVRLSKDGYLVIMHDESVDRTTTGTGRVADLTLAQLKTLRLRENEGGENAAATDQHVLTLDEMLALARDRIALNIDVKDPIYPQVIDAVRRAGVQNQVTLKTRVGIGSQPLASMAPYDQVPFLVITQDGDDSGKGIPAMISAQMAGNTKPVGIELPYRLPREALPAIARRAQSLGVRLWVNMLDGNFVVGAGSDRDGLRAPDAVWGGLVRSGVSMLLTDEPEAMLAMRDRN</sequence>
<dbReference type="InterPro" id="IPR017946">
    <property type="entry name" value="PLC-like_Pdiesterase_TIM-brl"/>
</dbReference>
<feature type="domain" description="GP-PDE" evidence="2">
    <location>
        <begin position="39"/>
        <end position="308"/>
    </location>
</feature>
<dbReference type="EMBL" id="QFPX01000001">
    <property type="protein sequence ID" value="PZQ57399.1"/>
    <property type="molecule type" value="Genomic_DNA"/>
</dbReference>
<feature type="signal peptide" evidence="1">
    <location>
        <begin position="1"/>
        <end position="21"/>
    </location>
</feature>
<dbReference type="CDD" id="cd08566">
    <property type="entry name" value="GDPD_AtGDE_like"/>
    <property type="match status" value="1"/>
</dbReference>
<dbReference type="GO" id="GO:0006644">
    <property type="term" value="P:phospholipid metabolic process"/>
    <property type="evidence" value="ECO:0007669"/>
    <property type="project" value="TreeGrafter"/>
</dbReference>
<dbReference type="Proteomes" id="UP000249082">
    <property type="component" value="Unassembled WGS sequence"/>
</dbReference>
<comment type="caution">
    <text evidence="3">The sequence shown here is derived from an EMBL/GenBank/DDBJ whole genome shotgun (WGS) entry which is preliminary data.</text>
</comment>
<evidence type="ECO:0000313" key="3">
    <source>
        <dbReference type="EMBL" id="PZQ57399.1"/>
    </source>
</evidence>
<dbReference type="InterPro" id="IPR032160">
    <property type="entry name" value="DUF4996"/>
</dbReference>
<dbReference type="Pfam" id="PF03009">
    <property type="entry name" value="GDPD"/>
    <property type="match status" value="1"/>
</dbReference>
<dbReference type="Gene3D" id="3.20.20.190">
    <property type="entry name" value="Phosphatidylinositol (PI) phosphodiesterase"/>
    <property type="match status" value="1"/>
</dbReference>
<dbReference type="GO" id="GO:0005886">
    <property type="term" value="C:plasma membrane"/>
    <property type="evidence" value="ECO:0007669"/>
    <property type="project" value="TreeGrafter"/>
</dbReference>
<feature type="chain" id="PRO_5016066672" evidence="1">
    <location>
        <begin position="22"/>
        <end position="311"/>
    </location>
</feature>
<evidence type="ECO:0000259" key="2">
    <source>
        <dbReference type="PROSITE" id="PS51704"/>
    </source>
</evidence>
<proteinExistence type="predicted"/>
<reference evidence="3 4" key="1">
    <citation type="submission" date="2017-08" db="EMBL/GenBank/DDBJ databases">
        <title>Infants hospitalized years apart are colonized by the same room-sourced microbial strains.</title>
        <authorList>
            <person name="Brooks B."/>
            <person name="Olm M.R."/>
            <person name="Firek B.A."/>
            <person name="Baker R."/>
            <person name="Thomas B.C."/>
            <person name="Morowitz M.J."/>
            <person name="Banfield J.F."/>
        </authorList>
    </citation>
    <scope>NUCLEOTIDE SEQUENCE [LARGE SCALE GENOMIC DNA]</scope>
    <source>
        <strain evidence="3">S2_005_002_R2_33</strain>
    </source>
</reference>
<dbReference type="PANTHER" id="PTHR46320:SF1">
    <property type="entry name" value="GLYCEROPHOSPHODIESTER PHOSPHODIESTERASE 1"/>
    <property type="match status" value="1"/>
</dbReference>